<dbReference type="Proteomes" id="UP001187192">
    <property type="component" value="Unassembled WGS sequence"/>
</dbReference>
<gene>
    <name evidence="1" type="ORF">TIFTF001_027812</name>
</gene>
<name>A0AA88IVM6_FICCA</name>
<dbReference type="AlphaFoldDB" id="A0AA88IVM6"/>
<evidence type="ECO:0000313" key="2">
    <source>
        <dbReference type="Proteomes" id="UP001187192"/>
    </source>
</evidence>
<evidence type="ECO:0000313" key="1">
    <source>
        <dbReference type="EMBL" id="GMN58713.1"/>
    </source>
</evidence>
<sequence>MISLSQALSLFSLMESTHFRPSLTDCLCTNLSSHRPNRKDLCDRGGGANHAASILLYANPV</sequence>
<comment type="caution">
    <text evidence="1">The sequence shown here is derived from an EMBL/GenBank/DDBJ whole genome shotgun (WGS) entry which is preliminary data.</text>
</comment>
<reference evidence="1" key="1">
    <citation type="submission" date="2023-07" db="EMBL/GenBank/DDBJ databases">
        <title>draft genome sequence of fig (Ficus carica).</title>
        <authorList>
            <person name="Takahashi T."/>
            <person name="Nishimura K."/>
        </authorList>
    </citation>
    <scope>NUCLEOTIDE SEQUENCE</scope>
</reference>
<keyword evidence="2" id="KW-1185">Reference proteome</keyword>
<dbReference type="EMBL" id="BTGU01000080">
    <property type="protein sequence ID" value="GMN58713.1"/>
    <property type="molecule type" value="Genomic_DNA"/>
</dbReference>
<proteinExistence type="predicted"/>
<organism evidence="1 2">
    <name type="scientific">Ficus carica</name>
    <name type="common">Common fig</name>
    <dbReference type="NCBI Taxonomy" id="3494"/>
    <lineage>
        <taxon>Eukaryota</taxon>
        <taxon>Viridiplantae</taxon>
        <taxon>Streptophyta</taxon>
        <taxon>Embryophyta</taxon>
        <taxon>Tracheophyta</taxon>
        <taxon>Spermatophyta</taxon>
        <taxon>Magnoliopsida</taxon>
        <taxon>eudicotyledons</taxon>
        <taxon>Gunneridae</taxon>
        <taxon>Pentapetalae</taxon>
        <taxon>rosids</taxon>
        <taxon>fabids</taxon>
        <taxon>Rosales</taxon>
        <taxon>Moraceae</taxon>
        <taxon>Ficeae</taxon>
        <taxon>Ficus</taxon>
    </lineage>
</organism>
<protein>
    <submittedName>
        <fullName evidence="1">Uncharacterized protein</fullName>
    </submittedName>
</protein>
<accession>A0AA88IVM6</accession>